<proteinExistence type="predicted"/>
<comment type="caution">
    <text evidence="2">The sequence shown here is derived from an EMBL/GenBank/DDBJ whole genome shotgun (WGS) entry which is preliminary data.</text>
</comment>
<evidence type="ECO:0000313" key="1">
    <source>
        <dbReference type="EMBL" id="GJM88912.1"/>
    </source>
</evidence>
<evidence type="ECO:0000313" key="2">
    <source>
        <dbReference type="EMBL" id="GJM89313.1"/>
    </source>
</evidence>
<sequence length="261" mass="28453">MASGGRHGREDQHLSFLFLPLSHCSLKKPSKFQRLAVPSPFPLPVRELTLGQQAAEAPRKTSRELEAHHTAASTSTYAHALTWTVSTLSRVPTHFCNSAHCTLSHPNLLSSSFREWGGRGVKLAATRSILNCARRSLKRRGGSGDASRIQPPCRQAVTARGNVSNRRGGVLFADDGHGVRHLEWGQPTLVLAPVLHHPLDSHINVWTLDWRRGKRVLPHVTSQADGAGAAASRTTEVVNNATAARIAGSRLRAPSRRTPRD</sequence>
<dbReference type="EMBL" id="BQKI01000002">
    <property type="protein sequence ID" value="GJM89313.1"/>
    <property type="molecule type" value="Genomic_DNA"/>
</dbReference>
<evidence type="ECO:0000313" key="3">
    <source>
        <dbReference type="Proteomes" id="UP001054889"/>
    </source>
</evidence>
<dbReference type="Proteomes" id="UP001054889">
    <property type="component" value="Unassembled WGS sequence"/>
</dbReference>
<dbReference type="AlphaFoldDB" id="A0AAV5BUR9"/>
<keyword evidence="3" id="KW-1185">Reference proteome</keyword>
<dbReference type="EMBL" id="BQKI01000002">
    <property type="protein sequence ID" value="GJM88912.1"/>
    <property type="molecule type" value="Genomic_DNA"/>
</dbReference>
<reference evidence="2" key="2">
    <citation type="submission" date="2021-12" db="EMBL/GenBank/DDBJ databases">
        <title>Resequencing data analysis of finger millet.</title>
        <authorList>
            <person name="Hatakeyama M."/>
            <person name="Aluri S."/>
            <person name="Balachadran M.T."/>
            <person name="Sivarajan S.R."/>
            <person name="Poveda L."/>
            <person name="Shimizu-Inatsugi R."/>
            <person name="Schlapbach R."/>
            <person name="Sreeman S.M."/>
            <person name="Shimizu K.K."/>
        </authorList>
    </citation>
    <scope>NUCLEOTIDE SEQUENCE</scope>
</reference>
<reference evidence="2" key="1">
    <citation type="journal article" date="2018" name="DNA Res.">
        <title>Multiple hybrid de novo genome assembly of finger millet, an orphan allotetraploid crop.</title>
        <authorList>
            <person name="Hatakeyama M."/>
            <person name="Aluri S."/>
            <person name="Balachadran M.T."/>
            <person name="Sivarajan S.R."/>
            <person name="Patrignani A."/>
            <person name="Gruter S."/>
            <person name="Poveda L."/>
            <person name="Shimizu-Inatsugi R."/>
            <person name="Baeten J."/>
            <person name="Francoijs K.J."/>
            <person name="Nataraja K.N."/>
            <person name="Reddy Y.A.N."/>
            <person name="Phadnis S."/>
            <person name="Ravikumar R.L."/>
            <person name="Schlapbach R."/>
            <person name="Sreeman S.M."/>
            <person name="Shimizu K.K."/>
        </authorList>
    </citation>
    <scope>NUCLEOTIDE SEQUENCE</scope>
</reference>
<accession>A0AAV5BUR9</accession>
<protein>
    <submittedName>
        <fullName evidence="2">Uncharacterized protein</fullName>
    </submittedName>
</protein>
<gene>
    <name evidence="2" type="primary">ga05492</name>
    <name evidence="1" type="synonym">ga05039</name>
    <name evidence="1" type="ORF">PR202_ga05039</name>
    <name evidence="2" type="ORF">PR202_ga05492</name>
</gene>
<organism evidence="2 3">
    <name type="scientific">Eleusine coracana subsp. coracana</name>
    <dbReference type="NCBI Taxonomy" id="191504"/>
    <lineage>
        <taxon>Eukaryota</taxon>
        <taxon>Viridiplantae</taxon>
        <taxon>Streptophyta</taxon>
        <taxon>Embryophyta</taxon>
        <taxon>Tracheophyta</taxon>
        <taxon>Spermatophyta</taxon>
        <taxon>Magnoliopsida</taxon>
        <taxon>Liliopsida</taxon>
        <taxon>Poales</taxon>
        <taxon>Poaceae</taxon>
        <taxon>PACMAD clade</taxon>
        <taxon>Chloridoideae</taxon>
        <taxon>Cynodonteae</taxon>
        <taxon>Eleusininae</taxon>
        <taxon>Eleusine</taxon>
    </lineage>
</organism>
<name>A0AAV5BUR9_ELECO</name>